<dbReference type="InterPro" id="IPR016534">
    <property type="entry name" value="VPS16"/>
</dbReference>
<dbReference type="GO" id="GO:0006886">
    <property type="term" value="P:intracellular protein transport"/>
    <property type="evidence" value="ECO:0007669"/>
    <property type="project" value="InterPro"/>
</dbReference>
<dbReference type="GO" id="GO:0030897">
    <property type="term" value="C:HOPS complex"/>
    <property type="evidence" value="ECO:0007669"/>
    <property type="project" value="TreeGrafter"/>
</dbReference>
<evidence type="ECO:0000313" key="3">
    <source>
        <dbReference type="Proteomes" id="UP001178507"/>
    </source>
</evidence>
<evidence type="ECO:0000259" key="1">
    <source>
        <dbReference type="Pfam" id="PF04840"/>
    </source>
</evidence>
<dbReference type="EMBL" id="CAUJNA010000017">
    <property type="protein sequence ID" value="CAJ1370458.1"/>
    <property type="molecule type" value="Genomic_DNA"/>
</dbReference>
<evidence type="ECO:0000313" key="2">
    <source>
        <dbReference type="EMBL" id="CAJ1370458.1"/>
    </source>
</evidence>
<dbReference type="GO" id="GO:0005765">
    <property type="term" value="C:lysosomal membrane"/>
    <property type="evidence" value="ECO:0007669"/>
    <property type="project" value="TreeGrafter"/>
</dbReference>
<reference evidence="2" key="1">
    <citation type="submission" date="2023-08" db="EMBL/GenBank/DDBJ databases">
        <authorList>
            <person name="Chen Y."/>
            <person name="Shah S."/>
            <person name="Dougan E. K."/>
            <person name="Thang M."/>
            <person name="Chan C."/>
        </authorList>
    </citation>
    <scope>NUCLEOTIDE SEQUENCE</scope>
</reference>
<dbReference type="InterPro" id="IPR006925">
    <property type="entry name" value="Vps16_C"/>
</dbReference>
<organism evidence="2 3">
    <name type="scientific">Effrenium voratum</name>
    <dbReference type="NCBI Taxonomy" id="2562239"/>
    <lineage>
        <taxon>Eukaryota</taxon>
        <taxon>Sar</taxon>
        <taxon>Alveolata</taxon>
        <taxon>Dinophyceae</taxon>
        <taxon>Suessiales</taxon>
        <taxon>Symbiodiniaceae</taxon>
        <taxon>Effrenium</taxon>
    </lineage>
</organism>
<dbReference type="InterPro" id="IPR038132">
    <property type="entry name" value="Vps16_C_sf"/>
</dbReference>
<comment type="caution">
    <text evidence="2">The sequence shown here is derived from an EMBL/GenBank/DDBJ whole genome shotgun (WGS) entry which is preliminary data.</text>
</comment>
<keyword evidence="3" id="KW-1185">Reference proteome</keyword>
<dbReference type="AlphaFoldDB" id="A0AA36HLL9"/>
<dbReference type="Gene3D" id="1.10.150.780">
    <property type="entry name" value="Vps16, C-terminal region"/>
    <property type="match status" value="1"/>
</dbReference>
<dbReference type="Pfam" id="PF04840">
    <property type="entry name" value="Vps16_C"/>
    <property type="match status" value="1"/>
</dbReference>
<dbReference type="PANTHER" id="PTHR12811">
    <property type="entry name" value="VACUOLAR PROTEIN SORTING VPS16"/>
    <property type="match status" value="1"/>
</dbReference>
<accession>A0AA36HLL9</accession>
<feature type="domain" description="Vps16 C-terminal" evidence="1">
    <location>
        <begin position="18"/>
        <end position="206"/>
    </location>
</feature>
<dbReference type="Proteomes" id="UP001178507">
    <property type="component" value="Unassembled WGS sequence"/>
</dbReference>
<protein>
    <recommendedName>
        <fullName evidence="1">Vps16 C-terminal domain-containing protein</fullName>
    </recommendedName>
</protein>
<dbReference type="GO" id="GO:0005768">
    <property type="term" value="C:endosome"/>
    <property type="evidence" value="ECO:0007669"/>
    <property type="project" value="TreeGrafter"/>
</dbReference>
<dbReference type="GO" id="GO:0016197">
    <property type="term" value="P:endosomal transport"/>
    <property type="evidence" value="ECO:0007669"/>
    <property type="project" value="TreeGrafter"/>
</dbReference>
<dbReference type="PANTHER" id="PTHR12811:SF0">
    <property type="entry name" value="VACUOLAR PROTEIN SORTING-ASSOCIATED PROTEIN 16 HOMOLOG"/>
    <property type="match status" value="1"/>
</dbReference>
<dbReference type="GO" id="GO:0042144">
    <property type="term" value="P:vacuole fusion, non-autophagic"/>
    <property type="evidence" value="ECO:0007669"/>
    <property type="project" value="TreeGrafter"/>
</dbReference>
<proteinExistence type="predicted"/>
<dbReference type="GO" id="GO:0003779">
    <property type="term" value="F:actin binding"/>
    <property type="evidence" value="ECO:0007669"/>
    <property type="project" value="TreeGrafter"/>
</dbReference>
<name>A0AA36HLL9_9DINO</name>
<sequence>MSAFNELLDRKRPAAFAALSRVFVQTSYEERLKLLRFSKDLFALTEGPEAEKASMQFMSQACADELELLSAQAGLEEKASAKNWGRGREVRFLGLPLVTSLLKLIELEEVKEADELRAKMRMVDKRYWRIKIRGLASCGNFDELNAFAILASPIGYEPFVEAFLKAGRNDFALALVPKVKSGEQQALYYQQMNLHEEAQRARQGQDRGAGRLLNFFAGR</sequence>
<gene>
    <name evidence="2" type="ORF">EVOR1521_LOCUS1024</name>
</gene>